<feature type="region of interest" description="Disordered" evidence="8">
    <location>
        <begin position="880"/>
        <end position="903"/>
    </location>
</feature>
<keyword evidence="7" id="KW-0175">Coiled coil</keyword>
<dbReference type="InterPro" id="IPR011993">
    <property type="entry name" value="PH-like_dom_sf"/>
</dbReference>
<dbReference type="InterPro" id="IPR018494">
    <property type="entry name" value="Oxysterol-bd_CS"/>
</dbReference>
<gene>
    <name evidence="10" type="ORF">DERP_002097</name>
</gene>
<comment type="caution">
    <text evidence="10">The sequence shown here is derived from an EMBL/GenBank/DDBJ whole genome shotgun (WGS) entry which is preliminary data.</text>
</comment>
<name>A0ABQ8JGT1_DERPT</name>
<reference evidence="10 11" key="1">
    <citation type="journal article" date="2018" name="J. Allergy Clin. Immunol.">
        <title>High-quality assembly of Dermatophagoides pteronyssinus genome and transcriptome reveals a wide range of novel allergens.</title>
        <authorList>
            <person name="Liu X.Y."/>
            <person name="Yang K.Y."/>
            <person name="Wang M.Q."/>
            <person name="Kwok J.S."/>
            <person name="Zeng X."/>
            <person name="Yang Z."/>
            <person name="Xiao X.J."/>
            <person name="Lau C.P."/>
            <person name="Li Y."/>
            <person name="Huang Z.M."/>
            <person name="Ba J.G."/>
            <person name="Yim A.K."/>
            <person name="Ouyang C.Y."/>
            <person name="Ngai S.M."/>
            <person name="Chan T.F."/>
            <person name="Leung E.L."/>
            <person name="Liu L."/>
            <person name="Liu Z.G."/>
            <person name="Tsui S.K."/>
        </authorList>
    </citation>
    <scope>NUCLEOTIDE SEQUENCE [LARGE SCALE GENOMIC DNA]</scope>
    <source>
        <strain evidence="10">Derp</strain>
    </source>
</reference>
<evidence type="ECO:0000256" key="2">
    <source>
        <dbReference type="ARBA" id="ARBA00022448"/>
    </source>
</evidence>
<feature type="compositionally biased region" description="Basic and acidic residues" evidence="8">
    <location>
        <begin position="880"/>
        <end position="901"/>
    </location>
</feature>
<dbReference type="Gene3D" id="2.40.160.120">
    <property type="match status" value="1"/>
</dbReference>
<feature type="compositionally biased region" description="Low complexity" evidence="8">
    <location>
        <begin position="629"/>
        <end position="641"/>
    </location>
</feature>
<evidence type="ECO:0000313" key="11">
    <source>
        <dbReference type="Proteomes" id="UP000887458"/>
    </source>
</evidence>
<dbReference type="PROSITE" id="PS01013">
    <property type="entry name" value="OSBP"/>
    <property type="match status" value="1"/>
</dbReference>
<dbReference type="Gene3D" id="1.10.287.2720">
    <property type="match status" value="1"/>
</dbReference>
<evidence type="ECO:0000256" key="1">
    <source>
        <dbReference type="ARBA" id="ARBA00008842"/>
    </source>
</evidence>
<keyword evidence="11" id="KW-1185">Reference proteome</keyword>
<dbReference type="InterPro" id="IPR037239">
    <property type="entry name" value="OSBP_sf"/>
</dbReference>
<dbReference type="Gene3D" id="2.30.29.30">
    <property type="entry name" value="Pleckstrin-homology domain (PH domain)/Phosphotyrosine-binding domain (PTB)"/>
    <property type="match status" value="1"/>
</dbReference>
<dbReference type="Pfam" id="PF00169">
    <property type="entry name" value="PH"/>
    <property type="match status" value="1"/>
</dbReference>
<dbReference type="EMBL" id="NJHN03000037">
    <property type="protein sequence ID" value="KAH9421809.1"/>
    <property type="molecule type" value="Genomic_DNA"/>
</dbReference>
<feature type="region of interest" description="Disordered" evidence="8">
    <location>
        <begin position="601"/>
        <end position="644"/>
    </location>
</feature>
<dbReference type="Proteomes" id="UP000887458">
    <property type="component" value="Unassembled WGS sequence"/>
</dbReference>
<dbReference type="Gene3D" id="3.30.70.3490">
    <property type="match status" value="1"/>
</dbReference>
<organism evidence="10 11">
    <name type="scientific">Dermatophagoides pteronyssinus</name>
    <name type="common">European house dust mite</name>
    <dbReference type="NCBI Taxonomy" id="6956"/>
    <lineage>
        <taxon>Eukaryota</taxon>
        <taxon>Metazoa</taxon>
        <taxon>Ecdysozoa</taxon>
        <taxon>Arthropoda</taxon>
        <taxon>Chelicerata</taxon>
        <taxon>Arachnida</taxon>
        <taxon>Acari</taxon>
        <taxon>Acariformes</taxon>
        <taxon>Sarcoptiformes</taxon>
        <taxon>Astigmata</taxon>
        <taxon>Psoroptidia</taxon>
        <taxon>Analgoidea</taxon>
        <taxon>Pyroglyphidae</taxon>
        <taxon>Dermatophagoidinae</taxon>
        <taxon>Dermatophagoides</taxon>
    </lineage>
</organism>
<feature type="region of interest" description="Disordered" evidence="8">
    <location>
        <begin position="534"/>
        <end position="575"/>
    </location>
</feature>
<feature type="coiled-coil region" evidence="7">
    <location>
        <begin position="1428"/>
        <end position="1455"/>
    </location>
</feature>
<sequence>MSDLLINVFGVLGLECSRLYCHFQLKLPFLNVVYKNETFMLKDVDNKRLFTISNGENSDFLQFCIQSIDGSAIIIDGFNTELNDIDDCIYCVEFESPANLSIDVHQMKKLVGYSSHHEDYVEFFSVLNFESNIDESKLPKPIEFDKSLLKVFSRPNPELLNDWLFCHNHSHHKENVNILSSITENYGPLILDHIEQIVHLLLNESDEILFESVEDKACSLYIKLRQRDCYTTFEDSKTENNKQMIRIKLQNSLLVWYKIFVPPDISLKSDRHNHDDDNAILLRKYRMSFTTDWYLITDDLFKSLIDQLKINSIQIKRFSSIKNFIFNSPDDADADDLLHDHYNVEQKRNVSTTKPNKWNDLQQQQQRRQRLSSIDNSNNSKCIISNDDEFNVINVVVCQKQQQSSTISLSIENDSERNKSSLVDKNLKQILYNHKKIGDNNNNLDERKQSSSNVENNSLSFSTTPRSSRSCSTSSNNSLFKSLLLFHSSNNNSSTNNSQKKLTTTGVVDIRRKKRFSFEFPSSTSLFLKKKPLLSSSSSSSTSSSSSSKRQQLIPKKGTISQSSQSSAKDSNPSSFIHSTILLEPKKKSIRFNLLQEKEVEKKMASPSLSSGFQTPLPPAMMTPSPLTSQSNHHNQNSSQNISGASNSQALFDEVNYHDGNENDPGKKLQTFKARRKNYRLEKKKLTAELISAIQDPTTIVMSDWLKVRTTLKQWNKYYCELRPGSLYMYKNQKTYKPSNWVGTVMLKMCEGPHGEEFTSLLFPLPVSSAIFRAPSEEAGRKWMEAIELSLNCTDLLAPRHIVSPNNANNNENAIADSVIRDQRRDSMPLSPLSSSIISTNSAPESQTLQSFNYINSAEGDLLICSNNINEIDIETHFDIDDDGHTDHGEHDDSIGQHSTEESDDSIFIDEDFDVNSGNVGDRHVLTNNKLIKQLSNDHSLKTPIDIPEIDETNYCYDGGNEEFGLVGDAGQTEEVPEENKSLLWTLLKQVRPGMDLSKVVLPTFILEPRSFLEKLTDYYYHCDIISKAALEDDPLMRMKLILKWYLSGFYKKPKGLKKPYNPILGETFRCCWHHPDTDSRTFYIAEQVSHHPPVSAFYVTNRKDGYCISGSILAKSKFYGNSISALLEGTARLTLLARGEDYLITFPFAHCKGIFLGPLAFELGGKVTITCEKTGYKSELEFKLKPFFGSDDQCNLLIGKVRLGNETMASIEGHWDSEIFYKDKRKGVPELFWSGIDPKVKSSRLKRFIVPLDTQHDNESEKLWHKVTLAIQKQDQNMATVEKTNLEEAQRDAARQRSSRLELWQPKYFILDSKFNDWLYRMAELRPWDNRTDVKQYEYDYVIRTLTRHLNPNFIARSSNKTNEQSTDMSINTNVHKHRRFRRQHTCADPTAIDINAANKMAGIQSALDSPQILGSSSSNRILIRNFDTIMQRLSTLQESIERVKEEQSVLRTQFHDLHSAVSIANQLSRSRDKKTLHSDGSSDGPFAITKMQISLLFQSIPSEIRLVIIVLIVHFIVKHLFH</sequence>
<evidence type="ECO:0000256" key="5">
    <source>
        <dbReference type="RuleBase" id="RU003844"/>
    </source>
</evidence>
<evidence type="ECO:0000256" key="4">
    <source>
        <dbReference type="ARBA" id="ARBA00023121"/>
    </source>
</evidence>
<evidence type="ECO:0000256" key="3">
    <source>
        <dbReference type="ARBA" id="ARBA00023055"/>
    </source>
</evidence>
<feature type="domain" description="PH" evidence="9">
    <location>
        <begin position="699"/>
        <end position="792"/>
    </location>
</feature>
<keyword evidence="4" id="KW-0446">Lipid-binding</keyword>
<evidence type="ECO:0000256" key="8">
    <source>
        <dbReference type="SAM" id="MobiDB-lite"/>
    </source>
</evidence>
<dbReference type="SMART" id="SM00233">
    <property type="entry name" value="PH"/>
    <property type="match status" value="1"/>
</dbReference>
<dbReference type="PANTHER" id="PTHR10972:SF102">
    <property type="entry name" value="OXYSTEROL-BINDING PROTEIN"/>
    <property type="match status" value="1"/>
</dbReference>
<keyword evidence="2 6" id="KW-0813">Transport</keyword>
<dbReference type="PROSITE" id="PS50003">
    <property type="entry name" value="PH_DOMAIN"/>
    <property type="match status" value="1"/>
</dbReference>
<dbReference type="Pfam" id="PF01237">
    <property type="entry name" value="Oxysterol_BP"/>
    <property type="match status" value="1"/>
</dbReference>
<dbReference type="InterPro" id="IPR001849">
    <property type="entry name" value="PH_domain"/>
</dbReference>
<feature type="compositionally biased region" description="Low complexity" evidence="8">
    <location>
        <begin position="457"/>
        <end position="473"/>
    </location>
</feature>
<accession>A0ABQ8JGT1</accession>
<dbReference type="PANTHER" id="PTHR10972">
    <property type="entry name" value="OXYSTEROL-BINDING PROTEIN-RELATED"/>
    <property type="match status" value="1"/>
</dbReference>
<proteinExistence type="inferred from homology"/>
<feature type="coiled-coil region" evidence="7">
    <location>
        <begin position="669"/>
        <end position="696"/>
    </location>
</feature>
<reference evidence="10 11" key="2">
    <citation type="journal article" date="2022" name="Mol. Biol. Evol.">
        <title>Comparative Genomics Reveals Insights into the Divergent Evolution of Astigmatic Mites and Household Pest Adaptations.</title>
        <authorList>
            <person name="Xiong Q."/>
            <person name="Wan A.T."/>
            <person name="Liu X."/>
            <person name="Fung C.S."/>
            <person name="Xiao X."/>
            <person name="Malainual N."/>
            <person name="Hou J."/>
            <person name="Wang L."/>
            <person name="Wang M."/>
            <person name="Yang K.Y."/>
            <person name="Cui Y."/>
            <person name="Leung E.L."/>
            <person name="Nong W."/>
            <person name="Shin S.K."/>
            <person name="Au S.W."/>
            <person name="Jeong K.Y."/>
            <person name="Chew F.T."/>
            <person name="Hui J.H."/>
            <person name="Leung T.F."/>
            <person name="Tungtrongchitr A."/>
            <person name="Zhong N."/>
            <person name="Liu Z."/>
            <person name="Tsui S.K."/>
        </authorList>
    </citation>
    <scope>NUCLEOTIDE SEQUENCE [LARGE SCALE GENOMIC DNA]</scope>
    <source>
        <strain evidence="10">Derp</strain>
    </source>
</reference>
<comment type="similarity">
    <text evidence="1 5">Belongs to the OSBP family.</text>
</comment>
<feature type="compositionally biased region" description="Low complexity" evidence="8">
    <location>
        <begin position="561"/>
        <end position="575"/>
    </location>
</feature>
<evidence type="ECO:0000259" key="9">
    <source>
        <dbReference type="PROSITE" id="PS50003"/>
    </source>
</evidence>
<feature type="compositionally biased region" description="Low complexity" evidence="8">
    <location>
        <begin position="534"/>
        <end position="549"/>
    </location>
</feature>
<dbReference type="SUPFAM" id="SSF50729">
    <property type="entry name" value="PH domain-like"/>
    <property type="match status" value="1"/>
</dbReference>
<evidence type="ECO:0000256" key="6">
    <source>
        <dbReference type="RuleBase" id="RU003845"/>
    </source>
</evidence>
<keyword evidence="3 6" id="KW-0445">Lipid transport</keyword>
<protein>
    <recommendedName>
        <fullName evidence="6">Oxysterol-binding protein</fullName>
    </recommendedName>
</protein>
<evidence type="ECO:0000256" key="7">
    <source>
        <dbReference type="SAM" id="Coils"/>
    </source>
</evidence>
<dbReference type="InterPro" id="IPR000648">
    <property type="entry name" value="Oxysterol-bd"/>
</dbReference>
<evidence type="ECO:0000313" key="10">
    <source>
        <dbReference type="EMBL" id="KAH9421809.1"/>
    </source>
</evidence>
<feature type="region of interest" description="Disordered" evidence="8">
    <location>
        <begin position="437"/>
        <end position="473"/>
    </location>
</feature>
<dbReference type="SUPFAM" id="SSF144000">
    <property type="entry name" value="Oxysterol-binding protein-like"/>
    <property type="match status" value="1"/>
</dbReference>